<comment type="function">
    <text evidence="4">Nucleoside triphosphate pyrophosphatase that hydrolyzes dTTP and UTP. May have a dual role in cell division arrest and in preventing the incorporation of modified nucleotides into cellular nucleic acids.</text>
</comment>
<keyword evidence="2 4" id="KW-0378">Hydrolase</keyword>
<dbReference type="GO" id="GO:0009117">
    <property type="term" value="P:nucleotide metabolic process"/>
    <property type="evidence" value="ECO:0007669"/>
    <property type="project" value="UniProtKB-KW"/>
</dbReference>
<comment type="caution">
    <text evidence="4">Lacks conserved residue(s) required for the propagation of feature annotation.</text>
</comment>
<organism evidence="5 6">
    <name type="scientific">Bergeyella cardium</name>
    <dbReference type="NCBI Taxonomy" id="1585976"/>
    <lineage>
        <taxon>Bacteria</taxon>
        <taxon>Pseudomonadati</taxon>
        <taxon>Bacteroidota</taxon>
        <taxon>Flavobacteriia</taxon>
        <taxon>Flavobacteriales</taxon>
        <taxon>Weeksellaceae</taxon>
        <taxon>Bergeyella</taxon>
    </lineage>
</organism>
<comment type="cofactor">
    <cofactor evidence="1 4">
        <name>a divalent metal cation</name>
        <dbReference type="ChEBI" id="CHEBI:60240"/>
    </cofactor>
</comment>
<dbReference type="PANTHER" id="PTHR43213">
    <property type="entry name" value="BIFUNCTIONAL DTTP/UTP PYROPHOSPHATASE/METHYLTRANSFERASE PROTEIN-RELATED"/>
    <property type="match status" value="1"/>
</dbReference>
<dbReference type="Gene3D" id="3.90.950.10">
    <property type="match status" value="1"/>
</dbReference>
<dbReference type="PANTHER" id="PTHR43213:SF5">
    <property type="entry name" value="BIFUNCTIONAL DTTP_UTP PYROPHOSPHATASE_METHYLTRANSFERASE PROTEIN-RELATED"/>
    <property type="match status" value="1"/>
</dbReference>
<keyword evidence="6" id="KW-1185">Reference proteome</keyword>
<evidence type="ECO:0000256" key="1">
    <source>
        <dbReference type="ARBA" id="ARBA00001968"/>
    </source>
</evidence>
<evidence type="ECO:0000256" key="3">
    <source>
        <dbReference type="ARBA" id="ARBA00023080"/>
    </source>
</evidence>
<comment type="similarity">
    <text evidence="4">Belongs to the Maf family. YhdE subfamily.</text>
</comment>
<sequence length="186" mass="20803">MKLLLASQSPRRKELLQCLGFPFEVVSIHCDESYPSQLPICEVAAYLSLKKANSYTHLRSGEILLTADTIVSCSGQILGKPRDKQEAAQMLKKLSGNTHEVYTGITLKTSTKTTTLTDKAEVEFMPISSEEIDFYINEFKPLDKAGSYGIQDWIGMAKINKISGSYYTIMGLPTHLIYKELNKLTK</sequence>
<dbReference type="CDD" id="cd00555">
    <property type="entry name" value="Maf"/>
    <property type="match status" value="1"/>
</dbReference>
<dbReference type="RefSeq" id="WP_120488274.1">
    <property type="nucleotide sequence ID" value="NZ_CP029149.1"/>
</dbReference>
<feature type="active site" description="Proton acceptor" evidence="4">
    <location>
        <position position="68"/>
    </location>
</feature>
<dbReference type="Proteomes" id="UP000464318">
    <property type="component" value="Chromosome"/>
</dbReference>
<dbReference type="InterPro" id="IPR029001">
    <property type="entry name" value="ITPase-like_fam"/>
</dbReference>
<dbReference type="AlphaFoldDB" id="A0A6P1QTH5"/>
<protein>
    <recommendedName>
        <fullName evidence="4">dTTP/UTP pyrophosphatase</fullName>
        <shortName evidence="4">dTTPase/UTPase</shortName>
        <ecNumber evidence="4">3.6.1.9</ecNumber>
    </recommendedName>
    <alternativeName>
        <fullName evidence="4">Nucleoside triphosphate pyrophosphatase</fullName>
    </alternativeName>
    <alternativeName>
        <fullName evidence="4">Nucleotide pyrophosphatase</fullName>
        <shortName evidence="4">Nucleotide PPase</shortName>
    </alternativeName>
</protein>
<dbReference type="OrthoDB" id="9807767at2"/>
<dbReference type="GO" id="GO:0047429">
    <property type="term" value="F:nucleoside triphosphate diphosphatase activity"/>
    <property type="evidence" value="ECO:0007669"/>
    <property type="project" value="UniProtKB-EC"/>
</dbReference>
<dbReference type="NCBIfam" id="TIGR00172">
    <property type="entry name" value="maf"/>
    <property type="match status" value="1"/>
</dbReference>
<reference evidence="5 6" key="1">
    <citation type="submission" date="2018-04" db="EMBL/GenBank/DDBJ databases">
        <title>Characteristic and Complete Genome Sequencing of A Novel Member of Infective Endocarditis Causative Bacteria: Bergeyella cardium QL-PH.</title>
        <authorList>
            <person name="Pan H."/>
            <person name="Sun E."/>
            <person name="Zhang Y."/>
        </authorList>
    </citation>
    <scope>NUCLEOTIDE SEQUENCE [LARGE SCALE GENOMIC DNA]</scope>
    <source>
        <strain evidence="5 6">HPQL</strain>
    </source>
</reference>
<name>A0A6P1QTH5_9FLAO</name>
<dbReference type="PIRSF" id="PIRSF006305">
    <property type="entry name" value="Maf"/>
    <property type="match status" value="1"/>
</dbReference>
<accession>A0A6P1QTH5</accession>
<evidence type="ECO:0000256" key="2">
    <source>
        <dbReference type="ARBA" id="ARBA00022801"/>
    </source>
</evidence>
<dbReference type="Pfam" id="PF02545">
    <property type="entry name" value="Maf"/>
    <property type="match status" value="1"/>
</dbReference>
<feature type="site" description="Important for substrate specificity" evidence="4">
    <location>
        <position position="151"/>
    </location>
</feature>
<evidence type="ECO:0000256" key="4">
    <source>
        <dbReference type="HAMAP-Rule" id="MF_00528"/>
    </source>
</evidence>
<comment type="catalytic activity">
    <reaction evidence="4">
        <text>dTTP + H2O = dTMP + diphosphate + H(+)</text>
        <dbReference type="Rhea" id="RHEA:28534"/>
        <dbReference type="ChEBI" id="CHEBI:15377"/>
        <dbReference type="ChEBI" id="CHEBI:15378"/>
        <dbReference type="ChEBI" id="CHEBI:33019"/>
        <dbReference type="ChEBI" id="CHEBI:37568"/>
        <dbReference type="ChEBI" id="CHEBI:63528"/>
        <dbReference type="EC" id="3.6.1.9"/>
    </reaction>
</comment>
<dbReference type="EMBL" id="CP029149">
    <property type="protein sequence ID" value="QHN65109.1"/>
    <property type="molecule type" value="Genomic_DNA"/>
</dbReference>
<dbReference type="EC" id="3.6.1.9" evidence="4"/>
<gene>
    <name evidence="5" type="primary">maf</name>
    <name evidence="5" type="ORF">DBX24_03970</name>
</gene>
<dbReference type="SUPFAM" id="SSF52972">
    <property type="entry name" value="ITPase-like"/>
    <property type="match status" value="1"/>
</dbReference>
<feature type="site" description="Important for substrate specificity" evidence="4">
    <location>
        <position position="11"/>
    </location>
</feature>
<dbReference type="GO" id="GO:0005737">
    <property type="term" value="C:cytoplasm"/>
    <property type="evidence" value="ECO:0007669"/>
    <property type="project" value="UniProtKB-SubCell"/>
</dbReference>
<evidence type="ECO:0000313" key="5">
    <source>
        <dbReference type="EMBL" id="QHN65109.1"/>
    </source>
</evidence>
<comment type="catalytic activity">
    <reaction evidence="4">
        <text>UTP + H2O = UMP + diphosphate + H(+)</text>
        <dbReference type="Rhea" id="RHEA:29395"/>
        <dbReference type="ChEBI" id="CHEBI:15377"/>
        <dbReference type="ChEBI" id="CHEBI:15378"/>
        <dbReference type="ChEBI" id="CHEBI:33019"/>
        <dbReference type="ChEBI" id="CHEBI:46398"/>
        <dbReference type="ChEBI" id="CHEBI:57865"/>
        <dbReference type="EC" id="3.6.1.9"/>
    </reaction>
</comment>
<dbReference type="HAMAP" id="MF_00528">
    <property type="entry name" value="Maf"/>
    <property type="match status" value="1"/>
</dbReference>
<feature type="site" description="Important for substrate specificity" evidence="4">
    <location>
        <position position="69"/>
    </location>
</feature>
<dbReference type="InterPro" id="IPR003697">
    <property type="entry name" value="Maf-like"/>
</dbReference>
<keyword evidence="3 4" id="KW-0546">Nucleotide metabolism</keyword>
<keyword evidence="4" id="KW-0963">Cytoplasm</keyword>
<comment type="subcellular location">
    <subcellularLocation>
        <location evidence="4">Cytoplasm</location>
    </subcellularLocation>
</comment>
<evidence type="ECO:0000313" key="6">
    <source>
        <dbReference type="Proteomes" id="UP000464318"/>
    </source>
</evidence>
<dbReference type="KEGG" id="bcad:DBX24_03970"/>
<proteinExistence type="inferred from homology"/>